<feature type="region of interest" description="Disordered" evidence="1">
    <location>
        <begin position="464"/>
        <end position="524"/>
    </location>
</feature>
<feature type="compositionally biased region" description="Polar residues" evidence="1">
    <location>
        <begin position="372"/>
        <end position="395"/>
    </location>
</feature>
<keyword evidence="3" id="KW-1185">Reference proteome</keyword>
<reference evidence="2" key="1">
    <citation type="journal article" date="2020" name="bioRxiv">
        <title>Genomic and phenotypic heterogeneity of clinical isolates of the human pathogens Aspergillus fumigatus, Aspergillus lentulus and Aspergillus fumigatiaffinis.</title>
        <authorList>
            <person name="dos Santos R.A.C."/>
            <person name="Steenwyk J.L."/>
            <person name="Rivero-Menendez O."/>
            <person name="Mead M.E."/>
            <person name="Silva L.P."/>
            <person name="Bastos R.W."/>
            <person name="Alastruey-Izquierdo A."/>
            <person name="Goldman G.H."/>
            <person name="Rokas A."/>
        </authorList>
    </citation>
    <scope>NUCLEOTIDE SEQUENCE</scope>
    <source>
        <strain evidence="2">CNM-CM6805</strain>
    </source>
</reference>
<feature type="compositionally biased region" description="Polar residues" evidence="1">
    <location>
        <begin position="646"/>
        <end position="655"/>
    </location>
</feature>
<feature type="compositionally biased region" description="Basic and acidic residues" evidence="1">
    <location>
        <begin position="407"/>
        <end position="427"/>
    </location>
</feature>
<dbReference type="OrthoDB" id="3438840at2759"/>
<feature type="compositionally biased region" description="Basic and acidic residues" evidence="1">
    <location>
        <begin position="151"/>
        <end position="162"/>
    </location>
</feature>
<organism evidence="2 3">
    <name type="scientific">Aspergillus fumigatiaffinis</name>
    <dbReference type="NCBI Taxonomy" id="340414"/>
    <lineage>
        <taxon>Eukaryota</taxon>
        <taxon>Fungi</taxon>
        <taxon>Dikarya</taxon>
        <taxon>Ascomycota</taxon>
        <taxon>Pezizomycotina</taxon>
        <taxon>Eurotiomycetes</taxon>
        <taxon>Eurotiomycetidae</taxon>
        <taxon>Eurotiales</taxon>
        <taxon>Aspergillaceae</taxon>
        <taxon>Aspergillus</taxon>
        <taxon>Aspergillus subgen. Fumigati</taxon>
    </lineage>
</organism>
<evidence type="ECO:0000313" key="3">
    <source>
        <dbReference type="Proteomes" id="UP000653565"/>
    </source>
</evidence>
<feature type="region of interest" description="Disordered" evidence="1">
    <location>
        <begin position="249"/>
        <end position="354"/>
    </location>
</feature>
<reference evidence="2" key="2">
    <citation type="submission" date="2020-04" db="EMBL/GenBank/DDBJ databases">
        <authorList>
            <person name="Santos R.A.C."/>
            <person name="Steenwyk J.L."/>
            <person name="Rivero-Menendez O."/>
            <person name="Mead M.E."/>
            <person name="Silva L.P."/>
            <person name="Bastos R.W."/>
            <person name="Alastruey-Izquierdo A."/>
            <person name="Goldman G.H."/>
            <person name="Rokas A."/>
        </authorList>
    </citation>
    <scope>NUCLEOTIDE SEQUENCE</scope>
    <source>
        <strain evidence="2">CNM-CM6805</strain>
    </source>
</reference>
<feature type="compositionally biased region" description="Basic and acidic residues" evidence="1">
    <location>
        <begin position="504"/>
        <end position="522"/>
    </location>
</feature>
<feature type="compositionally biased region" description="Basic and acidic residues" evidence="1">
    <location>
        <begin position="102"/>
        <end position="112"/>
    </location>
</feature>
<feature type="compositionally biased region" description="Basic and acidic residues" evidence="1">
    <location>
        <begin position="657"/>
        <end position="670"/>
    </location>
</feature>
<feature type="compositionally biased region" description="Low complexity" evidence="1">
    <location>
        <begin position="165"/>
        <end position="178"/>
    </location>
</feature>
<sequence>MLDSASSGRNARQHQHRQSPPIIPPSPTLSNPDMILPFDEGERESSTPSPPFNLPSLSHLQAFYENKPLPSLPGTDISHGAPYGPPVRPQKKNFPRHTWLQDSRDASRRLSDIGEEDTGSSPRKGEGSGNLSLASRGSAPRLASSPVLYGRGEKETRDRDQKAWSSSSGSTISVVSMSEPPLQDATQNNVDGSGASTNEEVQGVMSIVQEKGPDDELSSAILESEAERILENAKKKLTLMEGNLSRARSSIRLSPSLSPSPSPAPGTQPLGLGQPVGGLYQSISRADRRVSALRPRSTYTSAQDSVNNRHSRVHSETNLPLTASTEPPTTGPSLSRSMSAMGSSTSSNFHNDERSFHYDTTRAYLTHRASVLSTQPSGSIQRAHSVKQSGDNSETPKGLGITSPDVESDKKYKYEEFNSEHPPHDPPSRAQSQLQVRDLQDQMKGLHIKISSLKVKAQEDNLRRRSLQSLRTPSPFTEGDQWYPSALELKNSNGSLRSNPGRGHTAEAQENHHHQERQEPETVRNGFTYDQRHHRPEQPEAKLQRKASAASHAVSLNESLYEDAEEGDYDVDGSSGSDIDREALEAILREPLDDEDLEESLEAFPAVPQHIEMTPHEEREDAFDYEHFILHSALGNYSRSKLRRPSNVSTSSVETTRPYHEASGTRHSRSDSTASLSTIATFATAIEGDDDIESVLYWDKKFNDELRSRQPYTEPAQPAGDSESMGTPRAPRKQASHNGTTNGTDVSSRTLSPVQRSDSATSSIVSSLVSTVRAASSPHPNTQNGRSGLNNDDTRLLEQLFQSLGKVCLDLQTLTASAEPDPKRERVLRRRLDAARRVLDGELDA</sequence>
<name>A0A8H4H5E3_9EURO</name>
<evidence type="ECO:0000313" key="2">
    <source>
        <dbReference type="EMBL" id="KAF4235536.1"/>
    </source>
</evidence>
<dbReference type="EMBL" id="JAAAPX010000059">
    <property type="protein sequence ID" value="KAF4235536.1"/>
    <property type="molecule type" value="Genomic_DNA"/>
</dbReference>
<proteinExistence type="predicted"/>
<feature type="compositionally biased region" description="Low complexity" evidence="1">
    <location>
        <begin position="267"/>
        <end position="281"/>
    </location>
</feature>
<feature type="compositionally biased region" description="Polar residues" evidence="1">
    <location>
        <begin position="778"/>
        <end position="791"/>
    </location>
</feature>
<feature type="region of interest" description="Disordered" evidence="1">
    <location>
        <begin position="708"/>
        <end position="791"/>
    </location>
</feature>
<gene>
    <name evidence="2" type="ORF">CNMCM6805_007970</name>
</gene>
<evidence type="ECO:0000256" key="1">
    <source>
        <dbReference type="SAM" id="MobiDB-lite"/>
    </source>
</evidence>
<feature type="region of interest" description="Disordered" evidence="1">
    <location>
        <begin position="1"/>
        <end position="220"/>
    </location>
</feature>
<feature type="compositionally biased region" description="Polar residues" evidence="1">
    <location>
        <begin position="184"/>
        <end position="200"/>
    </location>
</feature>
<accession>A0A8H4H5E3</accession>
<protein>
    <submittedName>
        <fullName evidence="2">Uncharacterized protein</fullName>
    </submittedName>
</protein>
<feature type="compositionally biased region" description="Polar residues" evidence="1">
    <location>
        <begin position="736"/>
        <end position="756"/>
    </location>
</feature>
<feature type="compositionally biased region" description="Polar residues" evidence="1">
    <location>
        <begin position="1"/>
        <end position="10"/>
    </location>
</feature>
<feature type="compositionally biased region" description="Polar residues" evidence="1">
    <location>
        <begin position="297"/>
        <end position="308"/>
    </location>
</feature>
<feature type="compositionally biased region" description="Polar residues" evidence="1">
    <location>
        <begin position="316"/>
        <end position="332"/>
    </location>
</feature>
<feature type="region of interest" description="Disordered" evidence="1">
    <location>
        <begin position="639"/>
        <end position="674"/>
    </location>
</feature>
<feature type="region of interest" description="Disordered" evidence="1">
    <location>
        <begin position="372"/>
        <end position="436"/>
    </location>
</feature>
<feature type="compositionally biased region" description="Low complexity" evidence="1">
    <location>
        <begin position="333"/>
        <end position="347"/>
    </location>
</feature>
<dbReference type="AlphaFoldDB" id="A0A8H4H5E3"/>
<feature type="compositionally biased region" description="Low complexity" evidence="1">
    <location>
        <begin position="757"/>
        <end position="772"/>
    </location>
</feature>
<comment type="caution">
    <text evidence="2">The sequence shown here is derived from an EMBL/GenBank/DDBJ whole genome shotgun (WGS) entry which is preliminary data.</text>
</comment>
<dbReference type="Proteomes" id="UP000653565">
    <property type="component" value="Unassembled WGS sequence"/>
</dbReference>